<evidence type="ECO:0000313" key="1">
    <source>
        <dbReference type="EMBL" id="CAI9768504.1"/>
    </source>
</evidence>
<keyword evidence="2" id="KW-1185">Reference proteome</keyword>
<dbReference type="EMBL" id="OU503044">
    <property type="protein sequence ID" value="CAI9768504.1"/>
    <property type="molecule type" value="Genomic_DNA"/>
</dbReference>
<reference evidence="1" key="1">
    <citation type="submission" date="2023-05" db="EMBL/GenBank/DDBJ databases">
        <authorList>
            <person name="Huff M."/>
        </authorList>
    </citation>
    <scope>NUCLEOTIDE SEQUENCE</scope>
</reference>
<proteinExistence type="predicted"/>
<name>A0AAD2DWL2_9LAMI</name>
<evidence type="ECO:0000313" key="2">
    <source>
        <dbReference type="Proteomes" id="UP000834106"/>
    </source>
</evidence>
<sequence length="194" mass="22055">MESQFASCPQRLCSVRILVAFEAVLNPGKPKFQRFRGTVGNTIVVVVEPPQNKQMKLFTTLYEACRKQGRTYTCRSIYLQFHVPPPIRHFILPCFSDRTESDSSEQLEQQLVFRSHNSPVVLQLSDCPILPSLLVEQIMDLFPAGSREILSPMMSFNSYVLYHRDENLVFSGIPPCRLVRFCLLVGAKGQSPES</sequence>
<accession>A0AAD2DWL2</accession>
<organism evidence="1 2">
    <name type="scientific">Fraxinus pennsylvanica</name>
    <dbReference type="NCBI Taxonomy" id="56036"/>
    <lineage>
        <taxon>Eukaryota</taxon>
        <taxon>Viridiplantae</taxon>
        <taxon>Streptophyta</taxon>
        <taxon>Embryophyta</taxon>
        <taxon>Tracheophyta</taxon>
        <taxon>Spermatophyta</taxon>
        <taxon>Magnoliopsida</taxon>
        <taxon>eudicotyledons</taxon>
        <taxon>Gunneridae</taxon>
        <taxon>Pentapetalae</taxon>
        <taxon>asterids</taxon>
        <taxon>lamiids</taxon>
        <taxon>Lamiales</taxon>
        <taxon>Oleaceae</taxon>
        <taxon>Oleeae</taxon>
        <taxon>Fraxinus</taxon>
    </lineage>
</organism>
<protein>
    <submittedName>
        <fullName evidence="1">Uncharacterized protein</fullName>
    </submittedName>
</protein>
<gene>
    <name evidence="1" type="ORF">FPE_LOCUS15934</name>
</gene>
<dbReference type="AlphaFoldDB" id="A0AAD2DWL2"/>
<dbReference type="Proteomes" id="UP000834106">
    <property type="component" value="Chromosome 9"/>
</dbReference>